<protein>
    <submittedName>
        <fullName evidence="2">Alpha/beta hydrolase</fullName>
    </submittedName>
</protein>
<dbReference type="Proteomes" id="UP000035642">
    <property type="component" value="Unassembled WGS sequence"/>
</dbReference>
<reference evidence="2" key="2">
    <citation type="submission" date="2017-02" db="UniProtKB">
        <authorList>
            <consortium name="WormBaseParasite"/>
        </authorList>
    </citation>
    <scope>IDENTIFICATION</scope>
</reference>
<reference evidence="1" key="1">
    <citation type="submission" date="2012-09" db="EMBL/GenBank/DDBJ databases">
        <authorList>
            <person name="Martin A.A."/>
        </authorList>
    </citation>
    <scope>NUCLEOTIDE SEQUENCE</scope>
</reference>
<sequence length="89" mass="9516">MRFGPVPLGSDIFEKSEEFRLGISVAENETEDVGQTGCVLIPGGVRPGTDVPVVGLNHGLTHREIAVLRATFPRLKSLRALAGSSNRFA</sequence>
<organism evidence="1 2">
    <name type="scientific">Angiostrongylus cantonensis</name>
    <name type="common">Rat lungworm</name>
    <dbReference type="NCBI Taxonomy" id="6313"/>
    <lineage>
        <taxon>Eukaryota</taxon>
        <taxon>Metazoa</taxon>
        <taxon>Ecdysozoa</taxon>
        <taxon>Nematoda</taxon>
        <taxon>Chromadorea</taxon>
        <taxon>Rhabditida</taxon>
        <taxon>Rhabditina</taxon>
        <taxon>Rhabditomorpha</taxon>
        <taxon>Strongyloidea</taxon>
        <taxon>Metastrongylidae</taxon>
        <taxon>Angiostrongylus</taxon>
    </lineage>
</organism>
<name>A0A0K0DHI9_ANGCA</name>
<dbReference type="AlphaFoldDB" id="A0A0K0DHI9"/>
<evidence type="ECO:0000313" key="2">
    <source>
        <dbReference type="WBParaSite" id="ACAC_0001065801-mRNA-1"/>
    </source>
</evidence>
<dbReference type="WBParaSite" id="ACAC_0001065801-mRNA-1">
    <property type="protein sequence ID" value="ACAC_0001065801-mRNA-1"/>
    <property type="gene ID" value="ACAC_0001065801"/>
</dbReference>
<proteinExistence type="predicted"/>
<keyword evidence="1" id="KW-1185">Reference proteome</keyword>
<evidence type="ECO:0000313" key="1">
    <source>
        <dbReference type="Proteomes" id="UP000035642"/>
    </source>
</evidence>
<accession>A0A0K0DHI9</accession>